<accession>A0A6A5Z0T8</accession>
<name>A0A6A5Z0T8_9PLEO</name>
<dbReference type="InterPro" id="IPR015421">
    <property type="entry name" value="PyrdxlP-dep_Trfase_major"/>
</dbReference>
<gene>
    <name evidence="4" type="ORF">BDV96DRAFT_164338</name>
</gene>
<dbReference type="InterPro" id="IPR015424">
    <property type="entry name" value="PyrdxlP-dep_Trfase"/>
</dbReference>
<dbReference type="CDD" id="cd00609">
    <property type="entry name" value="AAT_like"/>
    <property type="match status" value="1"/>
</dbReference>
<dbReference type="PROSITE" id="PS00105">
    <property type="entry name" value="AA_TRANSFER_CLASS_1"/>
    <property type="match status" value="1"/>
</dbReference>
<evidence type="ECO:0000313" key="5">
    <source>
        <dbReference type="Proteomes" id="UP000799770"/>
    </source>
</evidence>
<comment type="similarity">
    <text evidence="1">Belongs to the class-I pyridoxal-phosphate-dependent aminotransferase family.</text>
</comment>
<protein>
    <submittedName>
        <fullName evidence="4">Pyridoxal phosphate-dependent transferase</fullName>
    </submittedName>
</protein>
<dbReference type="InterPro" id="IPR004838">
    <property type="entry name" value="NHTrfase_class1_PyrdxlP-BS"/>
</dbReference>
<dbReference type="PRINTS" id="PR00753">
    <property type="entry name" value="ACCSYNTHASE"/>
</dbReference>
<dbReference type="InterPro" id="IPR015422">
    <property type="entry name" value="PyrdxlP-dep_Trfase_small"/>
</dbReference>
<dbReference type="Gene3D" id="3.40.640.10">
    <property type="entry name" value="Type I PLP-dependent aspartate aminotransferase-like (Major domain)"/>
    <property type="match status" value="1"/>
</dbReference>
<dbReference type="GO" id="GO:0030170">
    <property type="term" value="F:pyridoxal phosphate binding"/>
    <property type="evidence" value="ECO:0007669"/>
    <property type="project" value="InterPro"/>
</dbReference>
<dbReference type="GO" id="GO:0006520">
    <property type="term" value="P:amino acid metabolic process"/>
    <property type="evidence" value="ECO:0007669"/>
    <property type="project" value="TreeGrafter"/>
</dbReference>
<dbReference type="InterPro" id="IPR050478">
    <property type="entry name" value="Ethylene_sulfur-biosynth"/>
</dbReference>
<dbReference type="PANTHER" id="PTHR43795">
    <property type="entry name" value="BIFUNCTIONAL ASPARTATE AMINOTRANSFERASE AND GLUTAMATE/ASPARTATE-PREPHENATE AMINOTRANSFERASE-RELATED"/>
    <property type="match status" value="1"/>
</dbReference>
<dbReference type="SUPFAM" id="SSF53383">
    <property type="entry name" value="PLP-dependent transferases"/>
    <property type="match status" value="1"/>
</dbReference>
<feature type="domain" description="Aminotransferase class I/classII large" evidence="3">
    <location>
        <begin position="66"/>
        <end position="432"/>
    </location>
</feature>
<keyword evidence="2" id="KW-0663">Pyridoxal phosphate</keyword>
<keyword evidence="5" id="KW-1185">Reference proteome</keyword>
<dbReference type="Pfam" id="PF00155">
    <property type="entry name" value="Aminotran_1_2"/>
    <property type="match status" value="1"/>
</dbReference>
<dbReference type="AlphaFoldDB" id="A0A6A5Z0T8"/>
<dbReference type="EMBL" id="ML977332">
    <property type="protein sequence ID" value="KAF2111951.1"/>
    <property type="molecule type" value="Genomic_DNA"/>
</dbReference>
<reference evidence="4" key="1">
    <citation type="journal article" date="2020" name="Stud. Mycol.">
        <title>101 Dothideomycetes genomes: a test case for predicting lifestyles and emergence of pathogens.</title>
        <authorList>
            <person name="Haridas S."/>
            <person name="Albert R."/>
            <person name="Binder M."/>
            <person name="Bloem J."/>
            <person name="Labutti K."/>
            <person name="Salamov A."/>
            <person name="Andreopoulos B."/>
            <person name="Baker S."/>
            <person name="Barry K."/>
            <person name="Bills G."/>
            <person name="Bluhm B."/>
            <person name="Cannon C."/>
            <person name="Castanera R."/>
            <person name="Culley D."/>
            <person name="Daum C."/>
            <person name="Ezra D."/>
            <person name="Gonzalez J."/>
            <person name="Henrissat B."/>
            <person name="Kuo A."/>
            <person name="Liang C."/>
            <person name="Lipzen A."/>
            <person name="Lutzoni F."/>
            <person name="Magnuson J."/>
            <person name="Mondo S."/>
            <person name="Nolan M."/>
            <person name="Ohm R."/>
            <person name="Pangilinan J."/>
            <person name="Park H.-J."/>
            <person name="Ramirez L."/>
            <person name="Alfaro M."/>
            <person name="Sun H."/>
            <person name="Tritt A."/>
            <person name="Yoshinaga Y."/>
            <person name="Zwiers L.-H."/>
            <person name="Turgeon B."/>
            <person name="Goodwin S."/>
            <person name="Spatafora J."/>
            <person name="Crous P."/>
            <person name="Grigoriev I."/>
        </authorList>
    </citation>
    <scope>NUCLEOTIDE SEQUENCE</scope>
    <source>
        <strain evidence="4">CBS 627.86</strain>
    </source>
</reference>
<evidence type="ECO:0000313" key="4">
    <source>
        <dbReference type="EMBL" id="KAF2111951.1"/>
    </source>
</evidence>
<organism evidence="4 5">
    <name type="scientific">Lophiotrema nucula</name>
    <dbReference type="NCBI Taxonomy" id="690887"/>
    <lineage>
        <taxon>Eukaryota</taxon>
        <taxon>Fungi</taxon>
        <taxon>Dikarya</taxon>
        <taxon>Ascomycota</taxon>
        <taxon>Pezizomycotina</taxon>
        <taxon>Dothideomycetes</taxon>
        <taxon>Pleosporomycetidae</taxon>
        <taxon>Pleosporales</taxon>
        <taxon>Lophiotremataceae</taxon>
        <taxon>Lophiotrema</taxon>
    </lineage>
</organism>
<evidence type="ECO:0000256" key="2">
    <source>
        <dbReference type="ARBA" id="ARBA00022898"/>
    </source>
</evidence>
<keyword evidence="4" id="KW-0808">Transferase</keyword>
<evidence type="ECO:0000256" key="1">
    <source>
        <dbReference type="ARBA" id="ARBA00007441"/>
    </source>
</evidence>
<dbReference type="Gene3D" id="3.90.1150.10">
    <property type="entry name" value="Aspartate Aminotransferase, domain 1"/>
    <property type="match status" value="1"/>
</dbReference>
<dbReference type="InterPro" id="IPR004839">
    <property type="entry name" value="Aminotransferase_I/II_large"/>
</dbReference>
<dbReference type="PANTHER" id="PTHR43795:SF63">
    <property type="entry name" value="PUTATIVE (AFU_ORTHOLOGUE AFUA_4G00630)-RELATED"/>
    <property type="match status" value="1"/>
</dbReference>
<proteinExistence type="inferred from homology"/>
<dbReference type="OrthoDB" id="7042322at2759"/>
<dbReference type="Proteomes" id="UP000799770">
    <property type="component" value="Unassembled WGS sequence"/>
</dbReference>
<evidence type="ECO:0000259" key="3">
    <source>
        <dbReference type="Pfam" id="PF00155"/>
    </source>
</evidence>
<dbReference type="GO" id="GO:0008483">
    <property type="term" value="F:transaminase activity"/>
    <property type="evidence" value="ECO:0007669"/>
    <property type="project" value="TreeGrafter"/>
</dbReference>
<sequence length="437" mass="48093">MVASNLSHRGALASDSSASENQVWDVCASLWDPTANPDGYVSLGVAENALMHKELANFFNSQQLVDQKSFTYGDGPSGSKPARNAIAKFMNTYFKSLKSLDANQIVVTNGLSSVLEHASWALTNPGDGILLGRPYYRSFISDLTLRTGARIVPVAFQSTDPFSREAVGLYEKALLLSQNSGVKVKALLLCHPHNPLGRCYPEETIVELMELCQKYQIHLISDEIYAMSVWGQHVTDPSLDTDTVPFESVLSIDTDDIIDPSLVHVLWGLSKDFGANGLRLGALISQSNPNFLAAVRTCGIYSSPSSLAETATVRMLTDNAFVETYIKDSQKLLAESYMFAVNLLRKYDIEFKPGASAAFFLWANLGRTYLEKHPEAKEKAKRQGITEVVFQELMGRKVFVVSGDAAGAEEPGWYRLVFSEPRDIVEEGIKRIAEALT</sequence>